<evidence type="ECO:0000313" key="1">
    <source>
        <dbReference type="EMBL" id="EMO44492.1"/>
    </source>
</evidence>
<protein>
    <submittedName>
        <fullName evidence="1">Uncharacterized protein</fullName>
    </submittedName>
</protein>
<dbReference type="AlphaFoldDB" id="M6UHB3"/>
<reference evidence="1 2" key="1">
    <citation type="submission" date="2013-01" db="EMBL/GenBank/DDBJ databases">
        <authorList>
            <person name="Harkins D.M."/>
            <person name="Durkin A.S."/>
            <person name="Brinkac L.M."/>
            <person name="Haft D.H."/>
            <person name="Selengut J.D."/>
            <person name="Sanka R."/>
            <person name="DePew J."/>
            <person name="Purushe J."/>
            <person name="Matthias M.A."/>
            <person name="Vinetz J.M."/>
            <person name="Sutton G.G."/>
            <person name="Nierman W.C."/>
            <person name="Fouts D.E."/>
        </authorList>
    </citation>
    <scope>NUCLEOTIDE SEQUENCE [LARGE SCALE GENOMIC DNA]</scope>
    <source>
        <strain evidence="1 2">ZUN179</strain>
    </source>
</reference>
<name>M6UHB3_9LEPT</name>
<gene>
    <name evidence="1" type="ORF">LEP1GSC187_0167</name>
</gene>
<organism evidence="1 2">
    <name type="scientific">Leptospira santarosai str. ZUN179</name>
    <dbReference type="NCBI Taxonomy" id="1049985"/>
    <lineage>
        <taxon>Bacteria</taxon>
        <taxon>Pseudomonadati</taxon>
        <taxon>Spirochaetota</taxon>
        <taxon>Spirochaetia</taxon>
        <taxon>Leptospirales</taxon>
        <taxon>Leptospiraceae</taxon>
        <taxon>Leptospira</taxon>
    </lineage>
</organism>
<proteinExistence type="predicted"/>
<dbReference type="Proteomes" id="UP000012160">
    <property type="component" value="Unassembled WGS sequence"/>
</dbReference>
<evidence type="ECO:0000313" key="2">
    <source>
        <dbReference type="Proteomes" id="UP000012160"/>
    </source>
</evidence>
<dbReference type="EMBL" id="AHOQ02000038">
    <property type="protein sequence ID" value="EMO44492.1"/>
    <property type="molecule type" value="Genomic_DNA"/>
</dbReference>
<sequence>MPKKRNLWELSQKLNNNKISKKRNLWELLRLITNRLLYEEKIGEI</sequence>
<comment type="caution">
    <text evidence="1">The sequence shown here is derived from an EMBL/GenBank/DDBJ whole genome shotgun (WGS) entry which is preliminary data.</text>
</comment>
<accession>M6UHB3</accession>